<dbReference type="PANTHER" id="PTHR13696:SF99">
    <property type="entry name" value="COBYRINIC ACID AC-DIAMIDE SYNTHASE"/>
    <property type="match status" value="1"/>
</dbReference>
<dbReference type="InterPro" id="IPR027417">
    <property type="entry name" value="P-loop_NTPase"/>
</dbReference>
<proteinExistence type="predicted"/>
<name>A0A849SIG6_UNCEI</name>
<gene>
    <name evidence="2" type="ORF">HOP12_15545</name>
</gene>
<dbReference type="Proteomes" id="UP000580839">
    <property type="component" value="Unassembled WGS sequence"/>
</dbReference>
<dbReference type="EMBL" id="JABFRW010000201">
    <property type="protein sequence ID" value="NOT35558.1"/>
    <property type="molecule type" value="Genomic_DNA"/>
</dbReference>
<dbReference type="InterPro" id="IPR050678">
    <property type="entry name" value="DNA_Partitioning_ATPase"/>
</dbReference>
<dbReference type="Gene3D" id="3.40.50.300">
    <property type="entry name" value="P-loop containing nucleotide triphosphate hydrolases"/>
    <property type="match status" value="1"/>
</dbReference>
<sequence length="271" mass="29961">MSKILCIVNNKGGVGKTHTVFHLAGALSDVGLRVLVVDLDAQVNLTRLFLKQLNRPTIYDVLVDQIELARAVQLTATKNVDVAPADSRMNRLGYALQDEQDQHIRLDTAIRERQQQPNPYDVVLLDCPPNLDIHTTNALCAADSVVIPMEADQFSVDGLQQLLALIGQMQQVNRRLVVEGVLISLYNSRRSIEQTIATTLRMSAGIPVLDVYIKNSARYRESITARQPITHYKPGSEQAAAFERLAGHLTHDASRAAGQPQEAPIAYARHD</sequence>
<reference evidence="2 3" key="1">
    <citation type="submission" date="2020-04" db="EMBL/GenBank/DDBJ databases">
        <title>Metagenomic profiling of ammonia- and methane-oxidizing microorganisms in a Dutch drinking water treatment plant.</title>
        <authorList>
            <person name="Poghosyan L."/>
            <person name="Leucker S."/>
        </authorList>
    </citation>
    <scope>NUCLEOTIDE SEQUENCE [LARGE SCALE GENOMIC DNA]</scope>
    <source>
        <strain evidence="2">S-RSF-IL-03</strain>
    </source>
</reference>
<feature type="domain" description="AAA" evidence="1">
    <location>
        <begin position="3"/>
        <end position="176"/>
    </location>
</feature>
<comment type="caution">
    <text evidence="2">The sequence shown here is derived from an EMBL/GenBank/DDBJ whole genome shotgun (WGS) entry which is preliminary data.</text>
</comment>
<evidence type="ECO:0000259" key="1">
    <source>
        <dbReference type="Pfam" id="PF13614"/>
    </source>
</evidence>
<dbReference type="InterPro" id="IPR025669">
    <property type="entry name" value="AAA_dom"/>
</dbReference>
<dbReference type="PANTHER" id="PTHR13696">
    <property type="entry name" value="P-LOOP CONTAINING NUCLEOSIDE TRIPHOSPHATE HYDROLASE"/>
    <property type="match status" value="1"/>
</dbReference>
<organism evidence="2 3">
    <name type="scientific">Eiseniibacteriota bacterium</name>
    <dbReference type="NCBI Taxonomy" id="2212470"/>
    <lineage>
        <taxon>Bacteria</taxon>
        <taxon>Candidatus Eiseniibacteriota</taxon>
    </lineage>
</organism>
<dbReference type="Pfam" id="PF13614">
    <property type="entry name" value="AAA_31"/>
    <property type="match status" value="1"/>
</dbReference>
<accession>A0A849SIG6</accession>
<evidence type="ECO:0000313" key="3">
    <source>
        <dbReference type="Proteomes" id="UP000580839"/>
    </source>
</evidence>
<dbReference type="AlphaFoldDB" id="A0A849SIG6"/>
<protein>
    <submittedName>
        <fullName evidence="2">ParA family protein</fullName>
    </submittedName>
</protein>
<dbReference type="CDD" id="cd02042">
    <property type="entry name" value="ParAB_family"/>
    <property type="match status" value="1"/>
</dbReference>
<dbReference type="SUPFAM" id="SSF52540">
    <property type="entry name" value="P-loop containing nucleoside triphosphate hydrolases"/>
    <property type="match status" value="1"/>
</dbReference>
<evidence type="ECO:0000313" key="2">
    <source>
        <dbReference type="EMBL" id="NOT35558.1"/>
    </source>
</evidence>